<evidence type="ECO:0000313" key="8">
    <source>
        <dbReference type="Proteomes" id="UP000054549"/>
    </source>
</evidence>
<sequence length="398" mass="43306">MAYPTVDEQTPLLTENGVKAAIKRTPLPKLQFAILLLVQLSEPIASASIFPYINQALSDTTPKLIVELGITGGDKRKVGYYAGIIVESELPNDYFKISDMAPPQESLFFATQAVTIFRWGRISDRVGRKPVLLIGLAGTALSMICFGLSRTFWTLVISRCICGFLNGNVGVMKSTLGELTDPTNRAEGMAFIPVVWSIGTTIAIAFIEMSFLAFYPLFMSTPVEFGGLGLNPSTIGYILGALGAYIGTFQILFFPRFVRRFGERRVFINGVLVFMVYPFLFTLISIIVRGSGVTWVVWALLAFTFSLRGFTEMSFSCAFIYITAASSGSGSLGATNGISQTTVSIARAIGPGLSTSLFALSLETNILGGYAVYAVFAIFSFLALLLAVQLPRKMWDEE</sequence>
<gene>
    <name evidence="7" type="ORF">M378DRAFT_14508</name>
</gene>
<proteinExistence type="predicted"/>
<name>A0A0C2T0A4_AMAMK</name>
<reference evidence="7 8" key="1">
    <citation type="submission" date="2014-04" db="EMBL/GenBank/DDBJ databases">
        <title>Evolutionary Origins and Diversification of the Mycorrhizal Mutualists.</title>
        <authorList>
            <consortium name="DOE Joint Genome Institute"/>
            <consortium name="Mycorrhizal Genomics Consortium"/>
            <person name="Kohler A."/>
            <person name="Kuo A."/>
            <person name="Nagy L.G."/>
            <person name="Floudas D."/>
            <person name="Copeland A."/>
            <person name="Barry K.W."/>
            <person name="Cichocki N."/>
            <person name="Veneault-Fourrey C."/>
            <person name="LaButti K."/>
            <person name="Lindquist E.A."/>
            <person name="Lipzen A."/>
            <person name="Lundell T."/>
            <person name="Morin E."/>
            <person name="Murat C."/>
            <person name="Riley R."/>
            <person name="Ohm R."/>
            <person name="Sun H."/>
            <person name="Tunlid A."/>
            <person name="Henrissat B."/>
            <person name="Grigoriev I.V."/>
            <person name="Hibbett D.S."/>
            <person name="Martin F."/>
        </authorList>
    </citation>
    <scope>NUCLEOTIDE SEQUENCE [LARGE SCALE GENOMIC DNA]</scope>
    <source>
        <strain evidence="7 8">Koide BX008</strain>
    </source>
</reference>
<keyword evidence="2" id="KW-0813">Transport</keyword>
<dbReference type="Gene3D" id="1.20.1250.20">
    <property type="entry name" value="MFS general substrate transporter like domains"/>
    <property type="match status" value="2"/>
</dbReference>
<comment type="subcellular location">
    <subcellularLocation>
        <location evidence="1">Membrane</location>
        <topology evidence="1">Multi-pass membrane protein</topology>
    </subcellularLocation>
</comment>
<feature type="transmembrane region" description="Helical" evidence="6">
    <location>
        <begin position="318"/>
        <end position="338"/>
    </location>
</feature>
<keyword evidence="3 6" id="KW-0812">Transmembrane</keyword>
<evidence type="ECO:0008006" key="9">
    <source>
        <dbReference type="Google" id="ProtNLM"/>
    </source>
</evidence>
<dbReference type="PANTHER" id="PTHR23504">
    <property type="entry name" value="MAJOR FACILITATOR SUPERFAMILY DOMAIN-CONTAINING PROTEIN 10"/>
    <property type="match status" value="1"/>
</dbReference>
<dbReference type="InterPro" id="IPR011701">
    <property type="entry name" value="MFS"/>
</dbReference>
<dbReference type="InterPro" id="IPR036259">
    <property type="entry name" value="MFS_trans_sf"/>
</dbReference>
<feature type="transmembrane region" description="Helical" evidence="6">
    <location>
        <begin position="370"/>
        <end position="388"/>
    </location>
</feature>
<evidence type="ECO:0000256" key="4">
    <source>
        <dbReference type="ARBA" id="ARBA00022989"/>
    </source>
</evidence>
<dbReference type="InParanoid" id="A0A0C2T0A4"/>
<dbReference type="EMBL" id="KN818308">
    <property type="protein sequence ID" value="KIL59854.1"/>
    <property type="molecule type" value="Genomic_DNA"/>
</dbReference>
<feature type="transmembrane region" description="Helical" evidence="6">
    <location>
        <begin position="266"/>
        <end position="287"/>
    </location>
</feature>
<evidence type="ECO:0000256" key="1">
    <source>
        <dbReference type="ARBA" id="ARBA00004141"/>
    </source>
</evidence>
<dbReference type="GO" id="GO:0016020">
    <property type="term" value="C:membrane"/>
    <property type="evidence" value="ECO:0007669"/>
    <property type="project" value="UniProtKB-SubCell"/>
</dbReference>
<evidence type="ECO:0000256" key="3">
    <source>
        <dbReference type="ARBA" id="ARBA00022692"/>
    </source>
</evidence>
<dbReference type="Pfam" id="PF07690">
    <property type="entry name" value="MFS_1"/>
    <property type="match status" value="1"/>
</dbReference>
<dbReference type="SUPFAM" id="SSF103473">
    <property type="entry name" value="MFS general substrate transporter"/>
    <property type="match status" value="1"/>
</dbReference>
<evidence type="ECO:0000256" key="2">
    <source>
        <dbReference type="ARBA" id="ARBA00022448"/>
    </source>
</evidence>
<dbReference type="OrthoDB" id="419616at2759"/>
<evidence type="ECO:0000256" key="5">
    <source>
        <dbReference type="ARBA" id="ARBA00023136"/>
    </source>
</evidence>
<keyword evidence="8" id="KW-1185">Reference proteome</keyword>
<organism evidence="7 8">
    <name type="scientific">Amanita muscaria (strain Koide BX008)</name>
    <dbReference type="NCBI Taxonomy" id="946122"/>
    <lineage>
        <taxon>Eukaryota</taxon>
        <taxon>Fungi</taxon>
        <taxon>Dikarya</taxon>
        <taxon>Basidiomycota</taxon>
        <taxon>Agaricomycotina</taxon>
        <taxon>Agaricomycetes</taxon>
        <taxon>Agaricomycetidae</taxon>
        <taxon>Agaricales</taxon>
        <taxon>Pluteineae</taxon>
        <taxon>Amanitaceae</taxon>
        <taxon>Amanita</taxon>
    </lineage>
</organism>
<dbReference type="AlphaFoldDB" id="A0A0C2T0A4"/>
<protein>
    <recommendedName>
        <fullName evidence="9">Major facilitator superfamily (MFS) profile domain-containing protein</fullName>
    </recommendedName>
</protein>
<feature type="transmembrane region" description="Helical" evidence="6">
    <location>
        <begin position="293"/>
        <end position="311"/>
    </location>
</feature>
<dbReference type="GO" id="GO:0022857">
    <property type="term" value="F:transmembrane transporter activity"/>
    <property type="evidence" value="ECO:0007669"/>
    <property type="project" value="InterPro"/>
</dbReference>
<keyword evidence="5 6" id="KW-0472">Membrane</keyword>
<evidence type="ECO:0000256" key="6">
    <source>
        <dbReference type="SAM" id="Phobius"/>
    </source>
</evidence>
<feature type="transmembrane region" description="Helical" evidence="6">
    <location>
        <begin position="235"/>
        <end position="254"/>
    </location>
</feature>
<dbReference type="Proteomes" id="UP000054549">
    <property type="component" value="Unassembled WGS sequence"/>
</dbReference>
<evidence type="ECO:0000313" key="7">
    <source>
        <dbReference type="EMBL" id="KIL59854.1"/>
    </source>
</evidence>
<dbReference type="PANTHER" id="PTHR23504:SF15">
    <property type="entry name" value="MAJOR FACILITATOR SUPERFAMILY (MFS) PROFILE DOMAIN-CONTAINING PROTEIN"/>
    <property type="match status" value="1"/>
</dbReference>
<dbReference type="HOGENOM" id="CLU_001265_54_6_1"/>
<feature type="transmembrane region" description="Helical" evidence="6">
    <location>
        <begin position="131"/>
        <end position="149"/>
    </location>
</feature>
<accession>A0A0C2T0A4</accession>
<keyword evidence="4 6" id="KW-1133">Transmembrane helix</keyword>
<feature type="transmembrane region" description="Helical" evidence="6">
    <location>
        <begin position="188"/>
        <end position="215"/>
    </location>
</feature>